<dbReference type="OrthoDB" id="550147at2759"/>
<feature type="region of interest" description="Disordered" evidence="1">
    <location>
        <begin position="732"/>
        <end position="780"/>
    </location>
</feature>
<dbReference type="Proteomes" id="UP000722791">
    <property type="component" value="Unassembled WGS sequence"/>
</dbReference>
<feature type="compositionally biased region" description="Low complexity" evidence="1">
    <location>
        <begin position="756"/>
        <end position="770"/>
    </location>
</feature>
<feature type="compositionally biased region" description="Polar residues" evidence="1">
    <location>
        <begin position="1013"/>
        <end position="1037"/>
    </location>
</feature>
<feature type="region of interest" description="Disordered" evidence="1">
    <location>
        <begin position="1143"/>
        <end position="1193"/>
    </location>
</feature>
<comment type="caution">
    <text evidence="2">The sequence shown here is derived from an EMBL/GenBank/DDBJ whole genome shotgun (WGS) entry which is preliminary data.</text>
</comment>
<feature type="region of interest" description="Disordered" evidence="1">
    <location>
        <begin position="435"/>
        <end position="455"/>
    </location>
</feature>
<feature type="region of interest" description="Disordered" evidence="1">
    <location>
        <begin position="1666"/>
        <end position="1689"/>
    </location>
</feature>
<feature type="region of interest" description="Disordered" evidence="1">
    <location>
        <begin position="1"/>
        <end position="49"/>
    </location>
</feature>
<dbReference type="EMBL" id="BNCQ01000004">
    <property type="protein sequence ID" value="GIL97094.1"/>
    <property type="molecule type" value="Genomic_DNA"/>
</dbReference>
<feature type="compositionally biased region" description="Polar residues" evidence="1">
    <location>
        <begin position="1"/>
        <end position="29"/>
    </location>
</feature>
<feature type="compositionally biased region" description="Basic and acidic residues" evidence="1">
    <location>
        <begin position="617"/>
        <end position="629"/>
    </location>
</feature>
<gene>
    <name evidence="2" type="ORF">Vretimale_2846</name>
</gene>
<feature type="region of interest" description="Disordered" evidence="1">
    <location>
        <begin position="1013"/>
        <end position="1057"/>
    </location>
</feature>
<evidence type="ECO:0000256" key="1">
    <source>
        <dbReference type="SAM" id="MobiDB-lite"/>
    </source>
</evidence>
<organism evidence="2 3">
    <name type="scientific">Volvox reticuliferus</name>
    <dbReference type="NCBI Taxonomy" id="1737510"/>
    <lineage>
        <taxon>Eukaryota</taxon>
        <taxon>Viridiplantae</taxon>
        <taxon>Chlorophyta</taxon>
        <taxon>core chlorophytes</taxon>
        <taxon>Chlorophyceae</taxon>
        <taxon>CS clade</taxon>
        <taxon>Chlamydomonadales</taxon>
        <taxon>Volvocaceae</taxon>
        <taxon>Volvox</taxon>
    </lineage>
</organism>
<feature type="compositionally biased region" description="Low complexity" evidence="1">
    <location>
        <begin position="1323"/>
        <end position="1353"/>
    </location>
</feature>
<feature type="compositionally biased region" description="Low complexity" evidence="1">
    <location>
        <begin position="961"/>
        <end position="975"/>
    </location>
</feature>
<feature type="region of interest" description="Disordered" evidence="1">
    <location>
        <begin position="961"/>
        <end position="987"/>
    </location>
</feature>
<name>A0A8J4BYR6_9CHLO</name>
<reference evidence="2" key="1">
    <citation type="journal article" date="2021" name="Proc. Natl. Acad. Sci. U.S.A.">
        <title>Three genomes in the algal genus Volvox reveal the fate of a haploid sex-determining region after a transition to homothallism.</title>
        <authorList>
            <person name="Yamamoto K."/>
            <person name="Hamaji T."/>
            <person name="Kawai-Toyooka H."/>
            <person name="Matsuzaki R."/>
            <person name="Takahashi F."/>
            <person name="Nishimura Y."/>
            <person name="Kawachi M."/>
            <person name="Noguchi H."/>
            <person name="Minakuchi Y."/>
            <person name="Umen J.G."/>
            <person name="Toyoda A."/>
            <person name="Nozaki H."/>
        </authorList>
    </citation>
    <scope>NUCLEOTIDE SEQUENCE</scope>
    <source>
        <strain evidence="2">NIES-3785</strain>
    </source>
</reference>
<feature type="compositionally biased region" description="Polar residues" evidence="1">
    <location>
        <begin position="1228"/>
        <end position="1246"/>
    </location>
</feature>
<feature type="compositionally biased region" description="Basic and acidic residues" evidence="1">
    <location>
        <begin position="501"/>
        <end position="519"/>
    </location>
</feature>
<feature type="region of interest" description="Disordered" evidence="1">
    <location>
        <begin position="859"/>
        <end position="931"/>
    </location>
</feature>
<feature type="compositionally biased region" description="Low complexity" evidence="1">
    <location>
        <begin position="31"/>
        <end position="46"/>
    </location>
</feature>
<protein>
    <submittedName>
        <fullName evidence="2">Uncharacterized protein</fullName>
    </submittedName>
</protein>
<feature type="region of interest" description="Disordered" evidence="1">
    <location>
        <begin position="1413"/>
        <end position="1442"/>
    </location>
</feature>
<accession>A0A8J4BYR6</accession>
<feature type="compositionally biased region" description="Low complexity" evidence="1">
    <location>
        <begin position="268"/>
        <end position="285"/>
    </location>
</feature>
<feature type="compositionally biased region" description="Basic residues" evidence="1">
    <location>
        <begin position="880"/>
        <end position="891"/>
    </location>
</feature>
<feature type="compositionally biased region" description="Low complexity" evidence="1">
    <location>
        <begin position="1166"/>
        <end position="1185"/>
    </location>
</feature>
<feature type="region of interest" description="Disordered" evidence="1">
    <location>
        <begin position="1222"/>
        <end position="1248"/>
    </location>
</feature>
<sequence length="1689" mass="170124">MYPAQRISTTNEITPASPSSSDGQTPRIQDTTHAAGAAPPATAYPTSGSVQQLPTMTVALPLQRVESDFDDDPFAGYVLPNKWLDESPSPPVEDDDDNEFGGAPPYELGNSSFDDSYELSRVPWLGNGALVAAHTTTVLPPALPADSVTPSTVQLPQVDIDSDPDDDPFAHPRPNYSHGYRVPILQLPLMPFSRSKSPQIPLRPHLSAIAPTAAVPSIAPPPTNGMRLAKASSGRAQAQAFSIEPSADLSAQPGPAGMGPSTGVARKGSSLGSSRRLSSASSDSDPFARYVPEPPPLEGQESVLALLRGAGRELMPPNASMYESEQGFYLAVEYLAVDPASEGGLRDAPGLSQPEDESAGDRLEGAAGIVDDTRADCAGAVLADDAAATAAAAAELEVVVDVMAVGAAAATSAGSTGAVQADTADEISALEANSPATNLSANSGPDSAAGSCGSAGPAAVLDVGLESLPGGADRAQLGNPDLVETVGGGVEDNASPTAASEPKERERDAPEAEILRSGDDNEAQSITNKPMSALDAAAGNGPGTEGAAAADHEGGIFEFVDADGVKCAAETAPAPCTECSSPDEDLAYVHATVLAVIAAVEVLAKDEPQGEEADATEAMRGRPNEEAKVHTSSGGDSVILEQVMVPEQAVPMEQGAPEQQCVEPANDVKVVKPRAPSAQGAPEDQAGRVTAAATAAGEVADAPLAAVEPSEAALEDAEAPITEPAAIEMAKPGNSVASEVRAPNASTAEADLDPESATAASSTGAATDSHSATEPHLKPPLPQLVCTTVCAMKSLGPSIGAAPVAPSGTEAGDTSAADTPPMRLAAPGHTVPVNNDTPGVPAASARMPITESSEAAILAPCDPSSTTGIPATYGRSSVTGRRHSGLGRKAPRQAGPSSQTSQRRDSSTCGSHCGSIGSADAPPQPNPRSGALVGSALTAVKVLRRSAIDLPLDGDMEAEAAGATGSAARRVTGRGWSAETGPGTVPETRACAEAGQARSLGLKAAMAEAGVPTSQVASRGGTVSSQGSGSAETTGVSSVAAGGPRHNRTSSSGRVSTRSSILLSVPMPSDTPATTCSLGNLAGGAPHCPLTSLADCSRQALVATQEPPSSIGSCRLSIASELNAMSADPKAAATVSTTVAVPGSTAAPPMSEPCRRPIKNSRPKTDMAPADAAASSQQASTEMAEGQGLRPMSGRAAVARHLPPMLQLAAPQANFRPLRDSTAAKPLASSTGAPSIQTAQTASAGSLTAAEARQSSGFAGADDGQTAWLACPDGWLHYLSAPPTPPAASGFSDRGANLCAAGGAQITGENSTQCTRPRRGTESSGFGQPQSQSSLANNASSSPRRRIPSGLPLRQATQLLPGMPLLSELISRYPVRQAHASGPEIALVSGRLFVSDRIRKAIEATGKVAGKPSKAMATGSAAARRLSSGPPSPISCAQPKSDWVMPGGPSSAVGACVGCGHITYREKRRAEKAQRAWLAGLYGGPAENGAGAGGGGAEDGNALRVRQGWVWGAAPSVDALGGARTAQAQPVMAVGASPAARRLSATGGIAGGVGSSAGSGDHRRVYGPGRRASVERWLQSACTDAPHDGGRLSQGACAPRSGTARIPGLWSLSGCARPASALQRRNEDYIGTLDLTADAVGQGKLAFRQAPQVLPNGGLRTLLKGTTAVDGAATGSSPKRSAPRRRTSS</sequence>
<evidence type="ECO:0000313" key="3">
    <source>
        <dbReference type="Proteomes" id="UP000722791"/>
    </source>
</evidence>
<feature type="region of interest" description="Disordered" evidence="1">
    <location>
        <begin position="80"/>
        <end position="104"/>
    </location>
</feature>
<proteinExistence type="predicted"/>
<feature type="region of interest" description="Disordered" evidence="1">
    <location>
        <begin position="607"/>
        <end position="637"/>
    </location>
</feature>
<feature type="region of interest" description="Disordered" evidence="1">
    <location>
        <begin position="801"/>
        <end position="820"/>
    </location>
</feature>
<evidence type="ECO:0000313" key="2">
    <source>
        <dbReference type="EMBL" id="GIL97094.1"/>
    </source>
</evidence>
<feature type="region of interest" description="Disordered" evidence="1">
    <location>
        <begin position="471"/>
        <end position="525"/>
    </location>
</feature>
<feature type="compositionally biased region" description="Polar residues" evidence="1">
    <location>
        <begin position="863"/>
        <end position="879"/>
    </location>
</feature>
<feature type="region of interest" description="Disordered" evidence="1">
    <location>
        <begin position="213"/>
        <end position="296"/>
    </location>
</feature>
<feature type="region of interest" description="Disordered" evidence="1">
    <location>
        <begin position="1308"/>
        <end position="1353"/>
    </location>
</feature>
<feature type="compositionally biased region" description="Low complexity" evidence="1">
    <location>
        <begin position="443"/>
        <end position="455"/>
    </location>
</feature>